<organism evidence="2 3">
    <name type="scientific">Pseudocitrobacter corydidari</name>
    <dbReference type="NCBI Taxonomy" id="2891570"/>
    <lineage>
        <taxon>Bacteria</taxon>
        <taxon>Pseudomonadati</taxon>
        <taxon>Pseudomonadota</taxon>
        <taxon>Gammaproteobacteria</taxon>
        <taxon>Enterobacterales</taxon>
        <taxon>Enterobacteriaceae</taxon>
        <taxon>Pseudocitrobacter</taxon>
    </lineage>
</organism>
<proteinExistence type="predicted"/>
<evidence type="ECO:0000313" key="3">
    <source>
        <dbReference type="Proteomes" id="UP001199659"/>
    </source>
</evidence>
<reference evidence="2 3" key="1">
    <citation type="journal article" date="2022" name="Int. J. Syst. Evol. Microbiol.">
        <title>Pseudocitrobacter corydidari sp. nov., isolated from the Asian emerald cockroach Corydidarum magnifica.</title>
        <authorList>
            <person name="Guzman J."/>
            <person name="Poehlein A."/>
            <person name="Glaeser S.P."/>
            <person name="Schwengers O."/>
            <person name="Blom J."/>
            <person name="Hollensteiner J."/>
            <person name="Kampfer P."/>
            <person name="Vilcinskas A."/>
        </authorList>
    </citation>
    <scope>NUCLEOTIDE SEQUENCE [LARGE SCALE GENOMIC DNA]</scope>
    <source>
        <strain evidence="2">G163CM</strain>
    </source>
</reference>
<dbReference type="PANTHER" id="PTHR47738:SF4">
    <property type="entry name" value="PTS SYSTEM GALACTITOL-SPECIFIC EIIA COMPONENT"/>
    <property type="match status" value="1"/>
</dbReference>
<dbReference type="Gene3D" id="3.40.930.10">
    <property type="entry name" value="Mannitol-specific EII, Chain A"/>
    <property type="match status" value="1"/>
</dbReference>
<feature type="domain" description="PTS EIIA type-2" evidence="1">
    <location>
        <begin position="1"/>
        <end position="149"/>
    </location>
</feature>
<evidence type="ECO:0000313" key="2">
    <source>
        <dbReference type="EMBL" id="UGS41861.1"/>
    </source>
</evidence>
<dbReference type="PROSITE" id="PS51094">
    <property type="entry name" value="PTS_EIIA_TYPE_2"/>
    <property type="match status" value="1"/>
</dbReference>
<dbReference type="SUPFAM" id="SSF55804">
    <property type="entry name" value="Phoshotransferase/anion transport protein"/>
    <property type="match status" value="1"/>
</dbReference>
<dbReference type="RefSeq" id="WP_015965691.1">
    <property type="nucleotide sequence ID" value="NZ_CP087880.1"/>
</dbReference>
<dbReference type="CDD" id="cd00211">
    <property type="entry name" value="PTS_IIA_fru"/>
    <property type="match status" value="1"/>
</dbReference>
<dbReference type="Proteomes" id="UP001199659">
    <property type="component" value="Chromosome"/>
</dbReference>
<protein>
    <submittedName>
        <fullName evidence="2">PTS system galactitol-specific EIIA component</fullName>
    </submittedName>
</protein>
<sequence>MSEFTISVTDGTSCKNYDEVRTFIFNSLREQDIVKASWLDALREREAEYPTGIALDGYAVAIPHCASENANRPAVFIVRVPEAVEVDEADGDGKLWVNLIISLVVTDPADQLQMLKSLFNHLQIEDFYQKLLNLPAKEAEALFISTIIH</sequence>
<dbReference type="InterPro" id="IPR051541">
    <property type="entry name" value="PTS_SugarTrans_NitroReg"/>
</dbReference>
<dbReference type="InterPro" id="IPR016152">
    <property type="entry name" value="PTrfase/Anion_transptr"/>
</dbReference>
<dbReference type="Pfam" id="PF00359">
    <property type="entry name" value="PTS_EIIA_2"/>
    <property type="match status" value="1"/>
</dbReference>
<gene>
    <name evidence="2" type="primary">gatA_1</name>
    <name evidence="2" type="ORF">G163CM_25780</name>
</gene>
<dbReference type="InterPro" id="IPR002178">
    <property type="entry name" value="PTS_EIIA_type-2_dom"/>
</dbReference>
<evidence type="ECO:0000259" key="1">
    <source>
        <dbReference type="PROSITE" id="PS51094"/>
    </source>
</evidence>
<dbReference type="EMBL" id="CP087880">
    <property type="protein sequence ID" value="UGS41861.1"/>
    <property type="molecule type" value="Genomic_DNA"/>
</dbReference>
<accession>A0ABY3S6W6</accession>
<keyword evidence="3" id="KW-1185">Reference proteome</keyword>
<dbReference type="PANTHER" id="PTHR47738">
    <property type="entry name" value="PTS SYSTEM FRUCTOSE-LIKE EIIA COMPONENT-RELATED"/>
    <property type="match status" value="1"/>
</dbReference>
<name>A0ABY3S6W6_9ENTR</name>